<organism evidence="2 3">
    <name type="scientific">Mytilus galloprovincialis</name>
    <name type="common">Mediterranean mussel</name>
    <dbReference type="NCBI Taxonomy" id="29158"/>
    <lineage>
        <taxon>Eukaryota</taxon>
        <taxon>Metazoa</taxon>
        <taxon>Spiralia</taxon>
        <taxon>Lophotrochozoa</taxon>
        <taxon>Mollusca</taxon>
        <taxon>Bivalvia</taxon>
        <taxon>Autobranchia</taxon>
        <taxon>Pteriomorphia</taxon>
        <taxon>Mytilida</taxon>
        <taxon>Mytiloidea</taxon>
        <taxon>Mytilidae</taxon>
        <taxon>Mytilinae</taxon>
        <taxon>Mytilus</taxon>
    </lineage>
</organism>
<proteinExistence type="predicted"/>
<feature type="region of interest" description="Disordered" evidence="1">
    <location>
        <begin position="62"/>
        <end position="81"/>
    </location>
</feature>
<gene>
    <name evidence="2" type="ORF">MGAL_10B040574</name>
</gene>
<keyword evidence="3" id="KW-1185">Reference proteome</keyword>
<dbReference type="AlphaFoldDB" id="A0A8B6BVF0"/>
<evidence type="ECO:0000256" key="1">
    <source>
        <dbReference type="SAM" id="MobiDB-lite"/>
    </source>
</evidence>
<sequence length="128" mass="14664">MKDQLEHTLQSSVVVQSSAVNEEMEDVWRNRLDIHFNAISDSSVPAAAPVIVVHEMVQNRTDLTARSDEQEQPQNKTKNKTADDIYSLQCQVLERKLIKTNLQIQLYERLHSKLDDNLTAGLLSFMEQ</sequence>
<accession>A0A8B6BVF0</accession>
<protein>
    <submittedName>
        <fullName evidence="2">Uncharacterized protein</fullName>
    </submittedName>
</protein>
<reference evidence="2" key="1">
    <citation type="submission" date="2018-11" db="EMBL/GenBank/DDBJ databases">
        <authorList>
            <person name="Alioto T."/>
            <person name="Alioto T."/>
        </authorList>
    </citation>
    <scope>NUCLEOTIDE SEQUENCE</scope>
</reference>
<evidence type="ECO:0000313" key="3">
    <source>
        <dbReference type="Proteomes" id="UP000596742"/>
    </source>
</evidence>
<comment type="caution">
    <text evidence="2">The sequence shown here is derived from an EMBL/GenBank/DDBJ whole genome shotgun (WGS) entry which is preliminary data.</text>
</comment>
<name>A0A8B6BVF0_MYTGA</name>
<evidence type="ECO:0000313" key="2">
    <source>
        <dbReference type="EMBL" id="VDH95160.1"/>
    </source>
</evidence>
<dbReference type="EMBL" id="UYJE01000677">
    <property type="protein sequence ID" value="VDH95160.1"/>
    <property type="molecule type" value="Genomic_DNA"/>
</dbReference>
<dbReference type="Proteomes" id="UP000596742">
    <property type="component" value="Unassembled WGS sequence"/>
</dbReference>
<dbReference type="OrthoDB" id="6105499at2759"/>